<protein>
    <submittedName>
        <fullName evidence="2">Uncharacterized protein</fullName>
    </submittedName>
</protein>
<evidence type="ECO:0000256" key="1">
    <source>
        <dbReference type="SAM" id="MobiDB-lite"/>
    </source>
</evidence>
<dbReference type="Proteomes" id="UP000593571">
    <property type="component" value="Unassembled WGS sequence"/>
</dbReference>
<name>A0A7J8DHE0_ROUAE</name>
<dbReference type="EMBL" id="JACASE010000012">
    <property type="protein sequence ID" value="KAF6422654.1"/>
    <property type="molecule type" value="Genomic_DNA"/>
</dbReference>
<feature type="region of interest" description="Disordered" evidence="1">
    <location>
        <begin position="1"/>
        <end position="41"/>
    </location>
</feature>
<comment type="caution">
    <text evidence="2">The sequence shown here is derived from an EMBL/GenBank/DDBJ whole genome shotgun (WGS) entry which is preliminary data.</text>
</comment>
<sequence>MLTGRHNKGFSQKLGSLWPRTLNKEDSRQAGPGKRPAARGAHAAVSRIPLCLISSALEPRGVHGHPSAWCYKELLMAYFRGRPRLESGEVQGPGLSHRHAGQAGGHSAKKGRCWGHQRAVPNAKPWGWEVVIRQQDNWQVLTPAWAGRCRPPRPFAPHAGGHSDAEPSTGPEKPRNNRCHLCCTHKGPGWDARDRSVFPRTPHRGTVLPMGDGDPGLESRPQPARGG</sequence>
<reference evidence="2 3" key="1">
    <citation type="journal article" date="2020" name="Nature">
        <title>Six reference-quality genomes reveal evolution of bat adaptations.</title>
        <authorList>
            <person name="Jebb D."/>
            <person name="Huang Z."/>
            <person name="Pippel M."/>
            <person name="Hughes G.M."/>
            <person name="Lavrichenko K."/>
            <person name="Devanna P."/>
            <person name="Winkler S."/>
            <person name="Jermiin L.S."/>
            <person name="Skirmuntt E.C."/>
            <person name="Katzourakis A."/>
            <person name="Burkitt-Gray L."/>
            <person name="Ray D.A."/>
            <person name="Sullivan K.A.M."/>
            <person name="Roscito J.G."/>
            <person name="Kirilenko B.M."/>
            <person name="Davalos L.M."/>
            <person name="Corthals A.P."/>
            <person name="Power M.L."/>
            <person name="Jones G."/>
            <person name="Ransome R.D."/>
            <person name="Dechmann D.K.N."/>
            <person name="Locatelli A.G."/>
            <person name="Puechmaille S.J."/>
            <person name="Fedrigo O."/>
            <person name="Jarvis E.D."/>
            <person name="Hiller M."/>
            <person name="Vernes S.C."/>
            <person name="Myers E.W."/>
            <person name="Teeling E.C."/>
        </authorList>
    </citation>
    <scope>NUCLEOTIDE SEQUENCE [LARGE SCALE GENOMIC DNA]</scope>
    <source>
        <strain evidence="2">MRouAeg1</strain>
        <tissue evidence="2">Muscle</tissue>
    </source>
</reference>
<gene>
    <name evidence="2" type="ORF">HJG63_008496</name>
</gene>
<evidence type="ECO:0000313" key="2">
    <source>
        <dbReference type="EMBL" id="KAF6422654.1"/>
    </source>
</evidence>
<dbReference type="AlphaFoldDB" id="A0A7J8DHE0"/>
<keyword evidence="3" id="KW-1185">Reference proteome</keyword>
<evidence type="ECO:0000313" key="3">
    <source>
        <dbReference type="Proteomes" id="UP000593571"/>
    </source>
</evidence>
<feature type="region of interest" description="Disordered" evidence="1">
    <location>
        <begin position="151"/>
        <end position="227"/>
    </location>
</feature>
<feature type="region of interest" description="Disordered" evidence="1">
    <location>
        <begin position="89"/>
        <end position="112"/>
    </location>
</feature>
<accession>A0A7J8DHE0</accession>
<feature type="compositionally biased region" description="Low complexity" evidence="1">
    <location>
        <begin position="30"/>
        <end position="41"/>
    </location>
</feature>
<proteinExistence type="predicted"/>
<organism evidence="2 3">
    <name type="scientific">Rousettus aegyptiacus</name>
    <name type="common">Egyptian fruit bat</name>
    <name type="synonym">Pteropus aegyptiacus</name>
    <dbReference type="NCBI Taxonomy" id="9407"/>
    <lineage>
        <taxon>Eukaryota</taxon>
        <taxon>Metazoa</taxon>
        <taxon>Chordata</taxon>
        <taxon>Craniata</taxon>
        <taxon>Vertebrata</taxon>
        <taxon>Euteleostomi</taxon>
        <taxon>Mammalia</taxon>
        <taxon>Eutheria</taxon>
        <taxon>Laurasiatheria</taxon>
        <taxon>Chiroptera</taxon>
        <taxon>Yinpterochiroptera</taxon>
        <taxon>Pteropodoidea</taxon>
        <taxon>Pteropodidae</taxon>
        <taxon>Rousettinae</taxon>
        <taxon>Rousettus</taxon>
    </lineage>
</organism>